<evidence type="ECO:0000256" key="6">
    <source>
        <dbReference type="ARBA" id="ARBA00022840"/>
    </source>
</evidence>
<dbReference type="CDD" id="cd18804">
    <property type="entry name" value="SF2_C_priA"/>
    <property type="match status" value="1"/>
</dbReference>
<evidence type="ECO:0000256" key="1">
    <source>
        <dbReference type="ARBA" id="ARBA00022515"/>
    </source>
</evidence>
<dbReference type="NCBIfam" id="TIGR00595">
    <property type="entry name" value="priA"/>
    <property type="match status" value="1"/>
</dbReference>
<dbReference type="InterPro" id="IPR005259">
    <property type="entry name" value="PriA"/>
</dbReference>
<feature type="domain" description="Helicase C-terminal" evidence="9">
    <location>
        <begin position="204"/>
        <end position="372"/>
    </location>
</feature>
<dbReference type="AlphaFoldDB" id="A0A9D1IN67"/>
<name>A0A9D1IN67_9FIRM</name>
<reference evidence="10" key="2">
    <citation type="journal article" date="2021" name="PeerJ">
        <title>Extensive microbial diversity within the chicken gut microbiome revealed by metagenomics and culture.</title>
        <authorList>
            <person name="Gilroy R."/>
            <person name="Ravi A."/>
            <person name="Getino M."/>
            <person name="Pursley I."/>
            <person name="Horton D.L."/>
            <person name="Alikhan N.F."/>
            <person name="Baker D."/>
            <person name="Gharbi K."/>
            <person name="Hall N."/>
            <person name="Watson M."/>
            <person name="Adriaenssens E.M."/>
            <person name="Foster-Nyarko E."/>
            <person name="Jarju S."/>
            <person name="Secka A."/>
            <person name="Antonio M."/>
            <person name="Oren A."/>
            <person name="Chaudhuri R.R."/>
            <person name="La Ragione R."/>
            <person name="Hildebrand F."/>
            <person name="Pallen M.J."/>
        </authorList>
    </citation>
    <scope>NUCLEOTIDE SEQUENCE</scope>
    <source>
        <strain evidence="10">CHK193-30670</strain>
    </source>
</reference>
<dbReference type="GO" id="GO:0006270">
    <property type="term" value="P:DNA replication initiation"/>
    <property type="evidence" value="ECO:0007669"/>
    <property type="project" value="TreeGrafter"/>
</dbReference>
<dbReference type="PROSITE" id="PS51192">
    <property type="entry name" value="HELICASE_ATP_BIND_1"/>
    <property type="match status" value="1"/>
</dbReference>
<sequence length="460" mass="52240">KESIAILHSSLSDGQRYDEFRRIIKGEVRVVIGARSAIFAPLKDIGVIIIDEEHSESYKQENNPRYNTLDIATRRSFYHKCPVILGSATPTIESYARAKKGYYDYIELSKRVNEKPLPKVTIVDMKSEIKKGNSMFSSLLLDKIKDRLEKKEQVMLLLNRRGYSNYLTCQNCGYTFKCPNCDITLTYHKSSGMLRCHYCGYAQNKTDVCPSCGDDAIRQIGVGTERLEENILGVFKDAKVLRMDADTTSKKGAHHKIINEFNSGAYDILVGTQMIAKGLNFPNVTLVGVINADSSLNIPNFRSSERTFSLIDQVTGRAGRVNKEGEAIVQTFNPDHYSIVCASNHDYKTFFAKEMFIRKKLNYPPYCFITLIKISSKDFNYGIGEAKKISEFLKRSLSVATTILGPSIANILRINNNYNFQVILKYKKDDKLYKALNELLKIYEGNSKIKVEFDFNPINL</sequence>
<dbReference type="Gene3D" id="3.40.50.300">
    <property type="entry name" value="P-loop containing nucleotide triphosphate hydrolases"/>
    <property type="match status" value="2"/>
</dbReference>
<dbReference type="InterPro" id="IPR001650">
    <property type="entry name" value="Helicase_C-like"/>
</dbReference>
<dbReference type="GO" id="GO:0005524">
    <property type="term" value="F:ATP binding"/>
    <property type="evidence" value="ECO:0007669"/>
    <property type="project" value="UniProtKB-KW"/>
</dbReference>
<keyword evidence="1" id="KW-0639">Primosome</keyword>
<dbReference type="Pfam" id="PF18074">
    <property type="entry name" value="PriA_C"/>
    <property type="match status" value="1"/>
</dbReference>
<evidence type="ECO:0000256" key="5">
    <source>
        <dbReference type="ARBA" id="ARBA00022833"/>
    </source>
</evidence>
<evidence type="ECO:0000256" key="3">
    <source>
        <dbReference type="ARBA" id="ARBA00022723"/>
    </source>
</evidence>
<dbReference type="GO" id="GO:0046872">
    <property type="term" value="F:metal ion binding"/>
    <property type="evidence" value="ECO:0007669"/>
    <property type="project" value="UniProtKB-KW"/>
</dbReference>
<dbReference type="InterPro" id="IPR040498">
    <property type="entry name" value="PriA_CRR"/>
</dbReference>
<proteinExistence type="predicted"/>
<evidence type="ECO:0000259" key="9">
    <source>
        <dbReference type="PROSITE" id="PS51194"/>
    </source>
</evidence>
<evidence type="ECO:0000256" key="2">
    <source>
        <dbReference type="ARBA" id="ARBA00022705"/>
    </source>
</evidence>
<dbReference type="InterPro" id="IPR027417">
    <property type="entry name" value="P-loop_NTPase"/>
</dbReference>
<dbReference type="GO" id="GO:0006269">
    <property type="term" value="P:DNA replication, synthesis of primer"/>
    <property type="evidence" value="ECO:0007669"/>
    <property type="project" value="UniProtKB-KW"/>
</dbReference>
<dbReference type="PROSITE" id="PS51194">
    <property type="entry name" value="HELICASE_CTER"/>
    <property type="match status" value="1"/>
</dbReference>
<evidence type="ECO:0000259" key="8">
    <source>
        <dbReference type="PROSITE" id="PS51192"/>
    </source>
</evidence>
<keyword evidence="2" id="KW-0235">DNA replication</keyword>
<protein>
    <submittedName>
        <fullName evidence="10">Primosomal protein N</fullName>
    </submittedName>
</protein>
<dbReference type="InterPro" id="IPR014001">
    <property type="entry name" value="Helicase_ATP-bd"/>
</dbReference>
<dbReference type="GO" id="GO:0003677">
    <property type="term" value="F:DNA binding"/>
    <property type="evidence" value="ECO:0007669"/>
    <property type="project" value="UniProtKB-KW"/>
</dbReference>
<evidence type="ECO:0000313" key="10">
    <source>
        <dbReference type="EMBL" id="HIU39676.1"/>
    </source>
</evidence>
<evidence type="ECO:0000256" key="7">
    <source>
        <dbReference type="ARBA" id="ARBA00023125"/>
    </source>
</evidence>
<keyword evidence="7" id="KW-0238">DNA-binding</keyword>
<reference evidence="10" key="1">
    <citation type="submission" date="2020-10" db="EMBL/GenBank/DDBJ databases">
        <authorList>
            <person name="Gilroy R."/>
        </authorList>
    </citation>
    <scope>NUCLEOTIDE SEQUENCE</scope>
    <source>
        <strain evidence="10">CHK193-30670</strain>
    </source>
</reference>
<organism evidence="10 11">
    <name type="scientific">Candidatus Aphodocola excrementigallinarum</name>
    <dbReference type="NCBI Taxonomy" id="2840670"/>
    <lineage>
        <taxon>Bacteria</taxon>
        <taxon>Bacillati</taxon>
        <taxon>Bacillota</taxon>
        <taxon>Bacilli</taxon>
        <taxon>Candidatus Aphodocola</taxon>
    </lineage>
</organism>
<dbReference type="Pfam" id="PF18319">
    <property type="entry name" value="Zn_ribbon_PriA"/>
    <property type="match status" value="1"/>
</dbReference>
<gene>
    <name evidence="10" type="primary">priA</name>
    <name evidence="10" type="ORF">IAB68_00030</name>
</gene>
<dbReference type="GO" id="GO:0006310">
    <property type="term" value="P:DNA recombination"/>
    <property type="evidence" value="ECO:0007669"/>
    <property type="project" value="InterPro"/>
</dbReference>
<dbReference type="GO" id="GO:0006302">
    <property type="term" value="P:double-strand break repair"/>
    <property type="evidence" value="ECO:0007669"/>
    <property type="project" value="InterPro"/>
</dbReference>
<dbReference type="GO" id="GO:0043138">
    <property type="term" value="F:3'-5' DNA helicase activity"/>
    <property type="evidence" value="ECO:0007669"/>
    <property type="project" value="TreeGrafter"/>
</dbReference>
<dbReference type="EMBL" id="DVMT01000002">
    <property type="protein sequence ID" value="HIU39676.1"/>
    <property type="molecule type" value="Genomic_DNA"/>
</dbReference>
<keyword evidence="5" id="KW-0862">Zinc</keyword>
<feature type="domain" description="Helicase ATP-binding" evidence="8">
    <location>
        <begin position="1"/>
        <end position="108"/>
    </location>
</feature>
<accession>A0A9D1IN67</accession>
<dbReference type="SMART" id="SM00490">
    <property type="entry name" value="HELICc"/>
    <property type="match status" value="1"/>
</dbReference>
<evidence type="ECO:0000256" key="4">
    <source>
        <dbReference type="ARBA" id="ARBA00022741"/>
    </source>
</evidence>
<keyword evidence="3" id="KW-0479">Metal-binding</keyword>
<feature type="non-terminal residue" evidence="10">
    <location>
        <position position="1"/>
    </location>
</feature>
<comment type="caution">
    <text evidence="10">The sequence shown here is derived from an EMBL/GenBank/DDBJ whole genome shotgun (WGS) entry which is preliminary data.</text>
</comment>
<dbReference type="PANTHER" id="PTHR30580">
    <property type="entry name" value="PRIMOSOMAL PROTEIN N"/>
    <property type="match status" value="1"/>
</dbReference>
<dbReference type="PANTHER" id="PTHR30580:SF0">
    <property type="entry name" value="PRIMOSOMAL PROTEIN N"/>
    <property type="match status" value="1"/>
</dbReference>
<dbReference type="SUPFAM" id="SSF52540">
    <property type="entry name" value="P-loop containing nucleoside triphosphate hydrolases"/>
    <property type="match status" value="2"/>
</dbReference>
<keyword evidence="4" id="KW-0547">Nucleotide-binding</keyword>
<keyword evidence="6" id="KW-0067">ATP-binding</keyword>
<dbReference type="Pfam" id="PF00271">
    <property type="entry name" value="Helicase_C"/>
    <property type="match status" value="1"/>
</dbReference>
<dbReference type="Proteomes" id="UP000824074">
    <property type="component" value="Unassembled WGS sequence"/>
</dbReference>
<dbReference type="GO" id="GO:1990077">
    <property type="term" value="C:primosome complex"/>
    <property type="evidence" value="ECO:0007669"/>
    <property type="project" value="UniProtKB-KW"/>
</dbReference>
<dbReference type="InterPro" id="IPR041236">
    <property type="entry name" value="PriA_C"/>
</dbReference>
<evidence type="ECO:0000313" key="11">
    <source>
        <dbReference type="Proteomes" id="UP000824074"/>
    </source>
</evidence>